<evidence type="ECO:0000313" key="3">
    <source>
        <dbReference type="EMBL" id="GIY60958.1"/>
    </source>
</evidence>
<evidence type="ECO:0000256" key="1">
    <source>
        <dbReference type="SAM" id="MobiDB-lite"/>
    </source>
</evidence>
<organism evidence="3 4">
    <name type="scientific">Caerostris extrusa</name>
    <name type="common">Bark spider</name>
    <name type="synonym">Caerostris bankana</name>
    <dbReference type="NCBI Taxonomy" id="172846"/>
    <lineage>
        <taxon>Eukaryota</taxon>
        <taxon>Metazoa</taxon>
        <taxon>Ecdysozoa</taxon>
        <taxon>Arthropoda</taxon>
        <taxon>Chelicerata</taxon>
        <taxon>Arachnida</taxon>
        <taxon>Araneae</taxon>
        <taxon>Araneomorphae</taxon>
        <taxon>Entelegynae</taxon>
        <taxon>Araneoidea</taxon>
        <taxon>Araneidae</taxon>
        <taxon>Caerostris</taxon>
    </lineage>
</organism>
<name>A0AAV4UT86_CAEEX</name>
<gene>
    <name evidence="3" type="primary">AVEN_203646_1</name>
    <name evidence="3" type="ORF">CEXT_1251</name>
</gene>
<feature type="domain" description="Sperm microtubule inner protein 1 C-terminal" evidence="2">
    <location>
        <begin position="23"/>
        <end position="129"/>
    </location>
</feature>
<evidence type="ECO:0000313" key="4">
    <source>
        <dbReference type="Proteomes" id="UP001054945"/>
    </source>
</evidence>
<dbReference type="PANTHER" id="PTHR35826:SF1">
    <property type="entry name" value="PROTEIN ATP6V1FNB-LIKE"/>
    <property type="match status" value="1"/>
</dbReference>
<dbReference type="Proteomes" id="UP001054945">
    <property type="component" value="Unassembled WGS sequence"/>
</dbReference>
<accession>A0AAV4UT86</accession>
<dbReference type="PANTHER" id="PTHR35826">
    <property type="entry name" value="PROTEIN ATP6V1FNB-LIKE"/>
    <property type="match status" value="1"/>
</dbReference>
<sequence>MPILQGEDSIDSKTENQNKGSLEKSEKLKSSAANNFESVEDSESDSEILDPPQAMKPVPADVKRHIYKGISHDDKGKTKYLNIRYCTPPEERWNYPITSSMHIGWTFGFPQEMKVPEFGRKMTMYHSFLELTILN</sequence>
<keyword evidence="4" id="KW-1185">Reference proteome</keyword>
<evidence type="ECO:0000259" key="2">
    <source>
        <dbReference type="Pfam" id="PF22589"/>
    </source>
</evidence>
<dbReference type="Pfam" id="PF22589">
    <property type="entry name" value="SPMIP1"/>
    <property type="match status" value="1"/>
</dbReference>
<dbReference type="AlphaFoldDB" id="A0AAV4UT86"/>
<dbReference type="EMBL" id="BPLR01013402">
    <property type="protein sequence ID" value="GIY60958.1"/>
    <property type="molecule type" value="Genomic_DNA"/>
</dbReference>
<dbReference type="InterPro" id="IPR054323">
    <property type="entry name" value="SPMIP1_C"/>
</dbReference>
<feature type="region of interest" description="Disordered" evidence="1">
    <location>
        <begin position="1"/>
        <end position="59"/>
    </location>
</feature>
<reference evidence="3 4" key="1">
    <citation type="submission" date="2021-06" db="EMBL/GenBank/DDBJ databases">
        <title>Caerostris extrusa draft genome.</title>
        <authorList>
            <person name="Kono N."/>
            <person name="Arakawa K."/>
        </authorList>
    </citation>
    <scope>NUCLEOTIDE SEQUENCE [LARGE SCALE GENOMIC DNA]</scope>
</reference>
<protein>
    <recommendedName>
        <fullName evidence="2">Sperm microtubule inner protein 1 C-terminal domain-containing protein</fullName>
    </recommendedName>
</protein>
<feature type="compositionally biased region" description="Acidic residues" evidence="1">
    <location>
        <begin position="38"/>
        <end position="48"/>
    </location>
</feature>
<comment type="caution">
    <text evidence="3">The sequence shown here is derived from an EMBL/GenBank/DDBJ whole genome shotgun (WGS) entry which is preliminary data.</text>
</comment>
<proteinExistence type="predicted"/>
<feature type="compositionally biased region" description="Basic and acidic residues" evidence="1">
    <location>
        <begin position="10"/>
        <end position="29"/>
    </location>
</feature>